<evidence type="ECO:0000313" key="2">
    <source>
        <dbReference type="EMBL" id="KAK4438608.1"/>
    </source>
</evidence>
<feature type="region of interest" description="Disordered" evidence="1">
    <location>
        <begin position="102"/>
        <end position="121"/>
    </location>
</feature>
<proteinExistence type="predicted"/>
<accession>A0AAE1YZ38</accession>
<organism evidence="2 3">
    <name type="scientific">Sesamum alatum</name>
    <dbReference type="NCBI Taxonomy" id="300844"/>
    <lineage>
        <taxon>Eukaryota</taxon>
        <taxon>Viridiplantae</taxon>
        <taxon>Streptophyta</taxon>
        <taxon>Embryophyta</taxon>
        <taxon>Tracheophyta</taxon>
        <taxon>Spermatophyta</taxon>
        <taxon>Magnoliopsida</taxon>
        <taxon>eudicotyledons</taxon>
        <taxon>Gunneridae</taxon>
        <taxon>Pentapetalae</taxon>
        <taxon>asterids</taxon>
        <taxon>lamiids</taxon>
        <taxon>Lamiales</taxon>
        <taxon>Pedaliaceae</taxon>
        <taxon>Sesamum</taxon>
    </lineage>
</organism>
<name>A0AAE1YZ38_9LAMI</name>
<reference evidence="2" key="2">
    <citation type="journal article" date="2024" name="Plant">
        <title>Genomic evolution and insights into agronomic trait innovations of Sesamum species.</title>
        <authorList>
            <person name="Miao H."/>
            <person name="Wang L."/>
            <person name="Qu L."/>
            <person name="Liu H."/>
            <person name="Sun Y."/>
            <person name="Le M."/>
            <person name="Wang Q."/>
            <person name="Wei S."/>
            <person name="Zheng Y."/>
            <person name="Lin W."/>
            <person name="Duan Y."/>
            <person name="Cao H."/>
            <person name="Xiong S."/>
            <person name="Wang X."/>
            <person name="Wei L."/>
            <person name="Li C."/>
            <person name="Ma Q."/>
            <person name="Ju M."/>
            <person name="Zhao R."/>
            <person name="Li G."/>
            <person name="Mu C."/>
            <person name="Tian Q."/>
            <person name="Mei H."/>
            <person name="Zhang T."/>
            <person name="Gao T."/>
            <person name="Zhang H."/>
        </authorList>
    </citation>
    <scope>NUCLEOTIDE SEQUENCE</scope>
    <source>
        <strain evidence="2">3651</strain>
    </source>
</reference>
<evidence type="ECO:0000313" key="3">
    <source>
        <dbReference type="Proteomes" id="UP001293254"/>
    </source>
</evidence>
<reference evidence="2" key="1">
    <citation type="submission" date="2020-06" db="EMBL/GenBank/DDBJ databases">
        <authorList>
            <person name="Li T."/>
            <person name="Hu X."/>
            <person name="Zhang T."/>
            <person name="Song X."/>
            <person name="Zhang H."/>
            <person name="Dai N."/>
            <person name="Sheng W."/>
            <person name="Hou X."/>
            <person name="Wei L."/>
        </authorList>
    </citation>
    <scope>NUCLEOTIDE SEQUENCE</scope>
    <source>
        <strain evidence="2">3651</strain>
        <tissue evidence="2">Leaf</tissue>
    </source>
</reference>
<feature type="region of interest" description="Disordered" evidence="1">
    <location>
        <begin position="1"/>
        <end position="46"/>
    </location>
</feature>
<feature type="region of interest" description="Disordered" evidence="1">
    <location>
        <begin position="160"/>
        <end position="205"/>
    </location>
</feature>
<keyword evidence="3" id="KW-1185">Reference proteome</keyword>
<comment type="caution">
    <text evidence="2">The sequence shown here is derived from an EMBL/GenBank/DDBJ whole genome shotgun (WGS) entry which is preliminary data.</text>
</comment>
<sequence length="205" mass="22728">MADPHLPSTTQPNPQAPLTPDTTARQKGSGSGTHLKDNLSTNDIAETAAEAINQNDLQEIGEDSGDDFNYDDPIIAELLDKIWDEELARHRKSPNDKAVHFDIASTKPGNEGGTTKEQENTHCSNIHKQLPFTPAWSLEEHESDIMETHKEETRTMYKGDISTHQFIGSQDTEVASEGEEESTPIFNRRHRPTKPKQPTPSCSAS</sequence>
<feature type="compositionally biased region" description="Polar residues" evidence="1">
    <location>
        <begin position="162"/>
        <end position="173"/>
    </location>
</feature>
<protein>
    <submittedName>
        <fullName evidence="2">Uncharacterized protein</fullName>
    </submittedName>
</protein>
<gene>
    <name evidence="2" type="ORF">Salat_0195300</name>
</gene>
<evidence type="ECO:0000256" key="1">
    <source>
        <dbReference type="SAM" id="MobiDB-lite"/>
    </source>
</evidence>
<dbReference type="AlphaFoldDB" id="A0AAE1YZ38"/>
<dbReference type="Proteomes" id="UP001293254">
    <property type="component" value="Unassembled WGS sequence"/>
</dbReference>
<dbReference type="EMBL" id="JACGWO010000001">
    <property type="protein sequence ID" value="KAK4438608.1"/>
    <property type="molecule type" value="Genomic_DNA"/>
</dbReference>